<sequence length="514" mass="61042">MGVSGKTTGKFHSSCRPKPDEDSGENIKNCGKISKRAKTTRRDSREVVKLITHDAIRVIKIPKKTNITAKVFDVEVFDSLKEKAKYLTPQERLQAAHQAKEQKLQEMTESARRKKELQSFDVVREQGLRLSELEEEAERRNNHLLARAYELRQEQEDEIKKCNTLILSTKCHAIRDAQVAEKALIKRELEEEDKRLEEMMEQERLKALREQARKQERETVNKHIYTTSLMAQVKENELHREIAAEAIEEEARLANEAAMQVQLDELQAAKEKEAERERMRHEMNAVNEQLRRLAAIEREENRLADLKVQEFMRQKAEREKRKEEETKEARLAREKELARLRSLQERAADVQAKKDEINAQRIQDEVERQWRKKEREAVARRQKESEELREARMRQVENRRLCQAIEIQREKEEAEKIARFHDDALKREKDDFIKKKCAIDSYRIQLLKQINEKQQNTIAARQAQFQEGVAIKMDEKKRNEMLKDTMLRKMQQIRSHRVPEKYVKEVERQLKITE</sequence>
<evidence type="ECO:0000256" key="7">
    <source>
        <dbReference type="ARBA" id="ARBA00034142"/>
    </source>
</evidence>
<evidence type="ECO:0000256" key="6">
    <source>
        <dbReference type="ARBA" id="ARBA00034116"/>
    </source>
</evidence>
<evidence type="ECO:0000256" key="4">
    <source>
        <dbReference type="ARBA" id="ARBA00023069"/>
    </source>
</evidence>
<dbReference type="FunCoup" id="A0A482X593">
    <property type="interactions" value="6"/>
</dbReference>
<dbReference type="OrthoDB" id="1902038at2759"/>
<evidence type="ECO:0000256" key="2">
    <source>
        <dbReference type="ARBA" id="ARBA00022846"/>
    </source>
</evidence>
<keyword evidence="5" id="KW-0966">Cell projection</keyword>
<comment type="caution">
    <text evidence="11">The sequence shown here is derived from an EMBL/GenBank/DDBJ whole genome shotgun (WGS) entry which is preliminary data.</text>
</comment>
<feature type="coiled-coil region" evidence="8">
    <location>
        <begin position="182"/>
        <end position="218"/>
    </location>
</feature>
<comment type="subcellular location">
    <subcellularLocation>
        <location evidence="1">Cell projection</location>
        <location evidence="1">Cilium</location>
        <location evidence="1">Flagellum</location>
    </subcellularLocation>
</comment>
<name>A0A482X593_LAOST</name>
<keyword evidence="12" id="KW-1185">Reference proteome</keyword>
<reference evidence="11 12" key="1">
    <citation type="journal article" date="2017" name="Gigascience">
        <title>Genome sequence of the small brown planthopper, Laodelphax striatellus.</title>
        <authorList>
            <person name="Zhu J."/>
            <person name="Jiang F."/>
            <person name="Wang X."/>
            <person name="Yang P."/>
            <person name="Bao Y."/>
            <person name="Zhao W."/>
            <person name="Wang W."/>
            <person name="Lu H."/>
            <person name="Wang Q."/>
            <person name="Cui N."/>
            <person name="Li J."/>
            <person name="Chen X."/>
            <person name="Luo L."/>
            <person name="Yu J."/>
            <person name="Kang L."/>
            <person name="Cui F."/>
        </authorList>
    </citation>
    <scope>NUCLEOTIDE SEQUENCE [LARGE SCALE GENOMIC DNA]</scope>
    <source>
        <strain evidence="11">Lst14</strain>
    </source>
</reference>
<dbReference type="PANTHER" id="PTHR15504:SF0">
    <property type="entry name" value="CILIA- AND FLAGELLA-ASSOCIATED PROTEIN 45"/>
    <property type="match status" value="1"/>
</dbReference>
<dbReference type="InParanoid" id="A0A482X593"/>
<feature type="compositionally biased region" description="Polar residues" evidence="9">
    <location>
        <begin position="1"/>
        <end position="11"/>
    </location>
</feature>
<evidence type="ECO:0000256" key="8">
    <source>
        <dbReference type="SAM" id="Coils"/>
    </source>
</evidence>
<dbReference type="EMBL" id="QKKF02017565">
    <property type="protein sequence ID" value="RZF40903.1"/>
    <property type="molecule type" value="Genomic_DNA"/>
</dbReference>
<keyword evidence="2" id="KW-0282">Flagellum</keyword>
<dbReference type="STRING" id="195883.A0A482X593"/>
<evidence type="ECO:0000313" key="12">
    <source>
        <dbReference type="Proteomes" id="UP000291343"/>
    </source>
</evidence>
<comment type="similarity">
    <text evidence="6">Belongs to the CFAP45 family.</text>
</comment>
<evidence type="ECO:0000313" key="11">
    <source>
        <dbReference type="EMBL" id="RZF40903.1"/>
    </source>
</evidence>
<evidence type="ECO:0000256" key="3">
    <source>
        <dbReference type="ARBA" id="ARBA00023054"/>
    </source>
</evidence>
<evidence type="ECO:0000256" key="5">
    <source>
        <dbReference type="ARBA" id="ARBA00023273"/>
    </source>
</evidence>
<dbReference type="Proteomes" id="UP000291343">
    <property type="component" value="Unassembled WGS sequence"/>
</dbReference>
<feature type="domain" description="Trichohyalin-plectin-homology" evidence="10">
    <location>
        <begin position="153"/>
        <end position="499"/>
    </location>
</feature>
<organism evidence="11 12">
    <name type="scientific">Laodelphax striatellus</name>
    <name type="common">Small brown planthopper</name>
    <name type="synonym">Delphax striatella</name>
    <dbReference type="NCBI Taxonomy" id="195883"/>
    <lineage>
        <taxon>Eukaryota</taxon>
        <taxon>Metazoa</taxon>
        <taxon>Ecdysozoa</taxon>
        <taxon>Arthropoda</taxon>
        <taxon>Hexapoda</taxon>
        <taxon>Insecta</taxon>
        <taxon>Pterygota</taxon>
        <taxon>Neoptera</taxon>
        <taxon>Paraneoptera</taxon>
        <taxon>Hemiptera</taxon>
        <taxon>Auchenorrhyncha</taxon>
        <taxon>Fulgoroidea</taxon>
        <taxon>Delphacidae</taxon>
        <taxon>Criomorphinae</taxon>
        <taxon>Laodelphax</taxon>
    </lineage>
</organism>
<evidence type="ECO:0000259" key="10">
    <source>
        <dbReference type="Pfam" id="PF13868"/>
    </source>
</evidence>
<gene>
    <name evidence="11" type="ORF">LSTR_LSTR015059</name>
</gene>
<dbReference type="Pfam" id="PF13868">
    <property type="entry name" value="TPH"/>
    <property type="match status" value="1"/>
</dbReference>
<dbReference type="GO" id="GO:0031514">
    <property type="term" value="C:motile cilium"/>
    <property type="evidence" value="ECO:0007669"/>
    <property type="project" value="UniProtKB-SubCell"/>
</dbReference>
<dbReference type="PANTHER" id="PTHR15504">
    <property type="entry name" value="NASOPHARYNGEAL EPITHELIUM SPECIFIC PROTEIN 1"/>
    <property type="match status" value="1"/>
</dbReference>
<dbReference type="InterPro" id="IPR033253">
    <property type="entry name" value="CFAP45"/>
</dbReference>
<feature type="coiled-coil region" evidence="8">
    <location>
        <begin position="90"/>
        <end position="154"/>
    </location>
</feature>
<dbReference type="InterPro" id="IPR043597">
    <property type="entry name" value="TPH_dom"/>
</dbReference>
<evidence type="ECO:0000256" key="1">
    <source>
        <dbReference type="ARBA" id="ARBA00004230"/>
    </source>
</evidence>
<keyword evidence="4" id="KW-0969">Cilium</keyword>
<feature type="region of interest" description="Disordered" evidence="9">
    <location>
        <begin position="1"/>
        <end position="28"/>
    </location>
</feature>
<protein>
    <recommendedName>
        <fullName evidence="7">Cilia- and flagella-associated protein 45</fullName>
    </recommendedName>
</protein>
<proteinExistence type="inferred from homology"/>
<keyword evidence="3 8" id="KW-0175">Coiled coil</keyword>
<accession>A0A482X593</accession>
<dbReference type="SMR" id="A0A482X593"/>
<evidence type="ECO:0000256" key="9">
    <source>
        <dbReference type="SAM" id="MobiDB-lite"/>
    </source>
</evidence>
<dbReference type="AlphaFoldDB" id="A0A482X593"/>
<feature type="coiled-coil region" evidence="8">
    <location>
        <begin position="244"/>
        <end position="391"/>
    </location>
</feature>